<dbReference type="GO" id="GO:0005886">
    <property type="term" value="C:plasma membrane"/>
    <property type="evidence" value="ECO:0007669"/>
    <property type="project" value="TreeGrafter"/>
</dbReference>
<dbReference type="GeneID" id="64694879"/>
<feature type="region of interest" description="Disordered" evidence="1">
    <location>
        <begin position="230"/>
        <end position="308"/>
    </location>
</feature>
<comment type="caution">
    <text evidence="2">The sequence shown here is derived from an EMBL/GenBank/DDBJ whole genome shotgun (WGS) entry which is preliminary data.</text>
</comment>
<feature type="compositionally biased region" description="Polar residues" evidence="1">
    <location>
        <begin position="581"/>
        <end position="597"/>
    </location>
</feature>
<dbReference type="InterPro" id="IPR028245">
    <property type="entry name" value="PIL1/LSP1"/>
</dbReference>
<reference evidence="2" key="1">
    <citation type="journal article" date="2020" name="New Phytol.">
        <title>Comparative genomics reveals dynamic genome evolution in host specialist ectomycorrhizal fungi.</title>
        <authorList>
            <person name="Lofgren L.A."/>
            <person name="Nguyen N.H."/>
            <person name="Vilgalys R."/>
            <person name="Ruytinx J."/>
            <person name="Liao H.L."/>
            <person name="Branco S."/>
            <person name="Kuo A."/>
            <person name="LaButti K."/>
            <person name="Lipzen A."/>
            <person name="Andreopoulos W."/>
            <person name="Pangilinan J."/>
            <person name="Riley R."/>
            <person name="Hundley H."/>
            <person name="Na H."/>
            <person name="Barry K."/>
            <person name="Grigoriev I.V."/>
            <person name="Stajich J.E."/>
            <person name="Kennedy P.G."/>
        </authorList>
    </citation>
    <scope>NUCLEOTIDE SEQUENCE</scope>
    <source>
        <strain evidence="2">FC423</strain>
    </source>
</reference>
<feature type="region of interest" description="Disordered" evidence="1">
    <location>
        <begin position="463"/>
        <end position="1037"/>
    </location>
</feature>
<dbReference type="AlphaFoldDB" id="A0A9P7ETC3"/>
<dbReference type="RefSeq" id="XP_041285174.1">
    <property type="nucleotide sequence ID" value="XM_041432620.1"/>
</dbReference>
<feature type="compositionally biased region" description="Polar residues" evidence="1">
    <location>
        <begin position="606"/>
        <end position="616"/>
    </location>
</feature>
<feature type="compositionally biased region" description="Polar residues" evidence="1">
    <location>
        <begin position="729"/>
        <end position="740"/>
    </location>
</feature>
<organism evidence="2 3">
    <name type="scientific">Suillus discolor</name>
    <dbReference type="NCBI Taxonomy" id="1912936"/>
    <lineage>
        <taxon>Eukaryota</taxon>
        <taxon>Fungi</taxon>
        <taxon>Dikarya</taxon>
        <taxon>Basidiomycota</taxon>
        <taxon>Agaricomycotina</taxon>
        <taxon>Agaricomycetes</taxon>
        <taxon>Agaricomycetidae</taxon>
        <taxon>Boletales</taxon>
        <taxon>Suillineae</taxon>
        <taxon>Suillaceae</taxon>
        <taxon>Suillus</taxon>
    </lineage>
</organism>
<feature type="compositionally biased region" description="Polar residues" evidence="1">
    <location>
        <begin position="491"/>
        <end position="506"/>
    </location>
</feature>
<dbReference type="InterPro" id="IPR027267">
    <property type="entry name" value="AH/BAR_dom_sf"/>
</dbReference>
<dbReference type="GO" id="GO:0008289">
    <property type="term" value="F:lipid binding"/>
    <property type="evidence" value="ECO:0007669"/>
    <property type="project" value="TreeGrafter"/>
</dbReference>
<protein>
    <submittedName>
        <fullName evidence="2">Uncharacterized protein</fullName>
    </submittedName>
</protein>
<feature type="region of interest" description="Disordered" evidence="1">
    <location>
        <begin position="321"/>
        <end position="346"/>
    </location>
</feature>
<evidence type="ECO:0000256" key="1">
    <source>
        <dbReference type="SAM" id="MobiDB-lite"/>
    </source>
</evidence>
<proteinExistence type="predicted"/>
<accession>A0A9P7ETC3</accession>
<feature type="compositionally biased region" description="Polar residues" evidence="1">
    <location>
        <begin position="531"/>
        <end position="543"/>
    </location>
</feature>
<dbReference type="Proteomes" id="UP000823399">
    <property type="component" value="Unassembled WGS sequence"/>
</dbReference>
<gene>
    <name evidence="2" type="ORF">F5147DRAFT_621161</name>
</gene>
<feature type="compositionally biased region" description="Polar residues" evidence="1">
    <location>
        <begin position="234"/>
        <end position="247"/>
    </location>
</feature>
<name>A0A9P7ETC3_9AGAM</name>
<dbReference type="GO" id="GO:0006897">
    <property type="term" value="P:endocytosis"/>
    <property type="evidence" value="ECO:0007669"/>
    <property type="project" value="TreeGrafter"/>
</dbReference>
<feature type="region of interest" description="Disordered" evidence="1">
    <location>
        <begin position="373"/>
        <end position="451"/>
    </location>
</feature>
<feature type="compositionally biased region" description="Basic and acidic residues" evidence="1">
    <location>
        <begin position="990"/>
        <end position="1000"/>
    </location>
</feature>
<dbReference type="PANTHER" id="PTHR31962:SF1">
    <property type="entry name" value="SPHINGOLIPID LONG CHAIN BASE-RESPONSIVE PROTEIN PIL1"/>
    <property type="match status" value="1"/>
</dbReference>
<dbReference type="GO" id="GO:0070941">
    <property type="term" value="P:eisosome assembly"/>
    <property type="evidence" value="ECO:0007669"/>
    <property type="project" value="TreeGrafter"/>
</dbReference>
<dbReference type="EMBL" id="JABBWM010000133">
    <property type="protein sequence ID" value="KAG2087362.1"/>
    <property type="molecule type" value="Genomic_DNA"/>
</dbReference>
<dbReference type="Gene3D" id="1.20.1270.60">
    <property type="entry name" value="Arfaptin homology (AH) domain/BAR domain"/>
    <property type="match status" value="1"/>
</dbReference>
<feature type="compositionally biased region" description="Basic and acidic residues" evidence="1">
    <location>
        <begin position="868"/>
        <end position="898"/>
    </location>
</feature>
<evidence type="ECO:0000313" key="3">
    <source>
        <dbReference type="Proteomes" id="UP000823399"/>
    </source>
</evidence>
<dbReference type="PANTHER" id="PTHR31962">
    <property type="entry name" value="SPHINGOLIPID LONG CHAIN BASE-RESPONSIVE PROTEIN PIL1"/>
    <property type="match status" value="1"/>
</dbReference>
<keyword evidence="3" id="KW-1185">Reference proteome</keyword>
<feature type="compositionally biased region" description="Polar residues" evidence="1">
    <location>
        <begin position="474"/>
        <end position="484"/>
    </location>
</feature>
<dbReference type="OrthoDB" id="3358861at2759"/>
<feature type="compositionally biased region" description="Polar residues" evidence="1">
    <location>
        <begin position="256"/>
        <end position="283"/>
    </location>
</feature>
<dbReference type="GO" id="GO:0036286">
    <property type="term" value="C:eisosome filament"/>
    <property type="evidence" value="ECO:0007669"/>
    <property type="project" value="TreeGrafter"/>
</dbReference>
<feature type="compositionally biased region" description="Low complexity" evidence="1">
    <location>
        <begin position="619"/>
        <end position="635"/>
    </location>
</feature>
<feature type="compositionally biased region" description="Basic and acidic residues" evidence="1">
    <location>
        <begin position="423"/>
        <end position="446"/>
    </location>
</feature>
<evidence type="ECO:0000313" key="2">
    <source>
        <dbReference type="EMBL" id="KAG2087362.1"/>
    </source>
</evidence>
<sequence>MVHRPPDSRLLSNLIAHEKEYTKHLSALFPISHAALASLSAFAAASPSAIPSSSSVSLAQTIATIVDILSGADDALQLYNKAVENWRDQLAHLIKLEQDIAAILRDREILVTRLIKVSKSSKTTRDARSSLNLPSGSTSFISLPSTNSTLHGSSNTKLLQTQEELRACEAHLATKELELEALRVSIAREGLGARCRALVDCGWTWGEMGKEGLRALQTLNASSSDVQEPLLASFPSNSHPPSTSITPKQKPLTLPSRVTQGPISYSSDISSLTPSQSASQQHDGPSRGASQEGAIPDHPSSSGHEDVTISIPPAHAISELTMPTGVRSPSPLRAPLPGSSTDLETRPLLLGSSAQQIRRPLSRRITEIDENEYSEGPAVVTNSYFPSPDSARGADDSSEEEETQGPLEVVENDPFSQSTRFSLHHEVSPDAVEHTPKRNGKQRERMPSMSFFGSLRGLFKISHKDQTRVEWSGATESPDASTSNKGKKGWSTRTDANLKASRSQDSSESEPETIRKPPLPSRGAKLRKGRSQTTALASSSGWQTDGPPSASPRTSVRRKKKKSVAELKGGDGGYTDGELDANNSTPAGLPSRSQSEVVNRRPSVKRQITPTSSPQAQPLDLSRASSLSMRSSVRSAPNQVAVKPQHRRASTDLSGNLDSGNGEAPREGYPRRSASLTYGAAPQHPGDSPGTARSRSKRTPKAVTIHPPLPAKGSTSVSLMSIVEDVARQNRNTRGATVTGSSSPSPSTTKLEVPRAPIPGVPTNPTWSSKPSHDRLPVRSGSLDIPRAPGSVFSASQSFPVVPGAQGTARPKHETPPRRPSIGKGSHKSAAVPGSESRKTSRPAVSPLRSALRNSSRTPSPSPALLSEIRKRGADVSAEDSKPRGRTPERDAPEERTPRPARPGQANELNDISIRDSVSMISMSSYRTAEESPIEGGSTPPAPPHDTESSSTETPTRRKSVRVSLQPTFSPTPPALEDDEAHGRYPWSSTKKDCDNHDESSEPVIWQDSSDEDEEYSRARKLLSRAGKKDKGKKKDV</sequence>
<feature type="compositionally biased region" description="Basic and acidic residues" evidence="1">
    <location>
        <begin position="1027"/>
        <end position="1037"/>
    </location>
</feature>